<comment type="caution">
    <text evidence="2">The sequence shown here is derived from an EMBL/GenBank/DDBJ whole genome shotgun (WGS) entry which is preliminary data.</text>
</comment>
<dbReference type="Proteomes" id="UP001165160">
    <property type="component" value="Unassembled WGS sequence"/>
</dbReference>
<gene>
    <name evidence="2" type="ORF">TrVE_jg11901</name>
</gene>
<keyword evidence="1" id="KW-0175">Coiled coil</keyword>
<protein>
    <submittedName>
        <fullName evidence="2">Uncharacterized protein</fullName>
    </submittedName>
</protein>
<dbReference type="AlphaFoldDB" id="A0A9W7BXK8"/>
<reference evidence="3" key="1">
    <citation type="journal article" date="2023" name="Commun. Biol.">
        <title>Genome analysis of Parmales, the sister group of diatoms, reveals the evolutionary specialization of diatoms from phago-mixotrophs to photoautotrophs.</title>
        <authorList>
            <person name="Ban H."/>
            <person name="Sato S."/>
            <person name="Yoshikawa S."/>
            <person name="Yamada K."/>
            <person name="Nakamura Y."/>
            <person name="Ichinomiya M."/>
            <person name="Sato N."/>
            <person name="Blanc-Mathieu R."/>
            <person name="Endo H."/>
            <person name="Kuwata A."/>
            <person name="Ogata H."/>
        </authorList>
    </citation>
    <scope>NUCLEOTIDE SEQUENCE [LARGE SCALE GENOMIC DNA]</scope>
    <source>
        <strain evidence="3">NIES 3699</strain>
    </source>
</reference>
<dbReference type="EMBL" id="BRXX01000176">
    <property type="protein sequence ID" value="GMH95955.1"/>
    <property type="molecule type" value="Genomic_DNA"/>
</dbReference>
<evidence type="ECO:0000256" key="1">
    <source>
        <dbReference type="SAM" id="Coils"/>
    </source>
</evidence>
<keyword evidence="3" id="KW-1185">Reference proteome</keyword>
<name>A0A9W7BXK8_9STRA</name>
<organism evidence="2 3">
    <name type="scientific">Triparma verrucosa</name>
    <dbReference type="NCBI Taxonomy" id="1606542"/>
    <lineage>
        <taxon>Eukaryota</taxon>
        <taxon>Sar</taxon>
        <taxon>Stramenopiles</taxon>
        <taxon>Ochrophyta</taxon>
        <taxon>Bolidophyceae</taxon>
        <taxon>Parmales</taxon>
        <taxon>Triparmaceae</taxon>
        <taxon>Triparma</taxon>
    </lineage>
</organism>
<evidence type="ECO:0000313" key="3">
    <source>
        <dbReference type="Proteomes" id="UP001165160"/>
    </source>
</evidence>
<feature type="coiled-coil region" evidence="1">
    <location>
        <begin position="9"/>
        <end position="65"/>
    </location>
</feature>
<sequence length="326" mass="36165">MSDDTEPSMKSLREELDEALRTNALLKAEKDEAQARHTLQLEEAVARLNAEKDKATTQLKAQLEAKGEAVRKLTAVVAEINSDATLQARRRRADATATSVEPLDPDNPMVRKVGANVLSQNTTINDCRTDVTIHEDPEVLLAAILNDQTNVGKALFQKVVEEGVAYWSFIVTNTKSCNLLLRMWVERQDEDGIVVRVESVDKEELKATPLPNPHSTASKKFRLIFKEGAVILRPLQFGQTSFTFTAQVDVGELMKDTAVETPSKLGRFTAATANKRNKSNSAKKVVVGSETGKGNEFFCKLAGFFYERFKKEDDKIRESSSSTSLE</sequence>
<proteinExistence type="predicted"/>
<accession>A0A9W7BXK8</accession>
<evidence type="ECO:0000313" key="2">
    <source>
        <dbReference type="EMBL" id="GMH95955.1"/>
    </source>
</evidence>